<dbReference type="SUPFAM" id="SSF52833">
    <property type="entry name" value="Thioredoxin-like"/>
    <property type="match status" value="1"/>
</dbReference>
<dbReference type="OrthoDB" id="9932926at2759"/>
<dbReference type="Gene3D" id="3.40.30.10">
    <property type="entry name" value="Glutaredoxin"/>
    <property type="match status" value="1"/>
</dbReference>
<feature type="compositionally biased region" description="Basic and acidic residues" evidence="1">
    <location>
        <begin position="386"/>
        <end position="403"/>
    </location>
</feature>
<evidence type="ECO:0000313" key="3">
    <source>
        <dbReference type="Proteomes" id="UP000054563"/>
    </source>
</evidence>
<reference evidence="3" key="1">
    <citation type="journal article" date="2010" name="Genome Res.">
        <title>Population genomic sequencing of Coccidioides fungi reveals recent hybridization and transposon control.</title>
        <authorList>
            <person name="Neafsey D.E."/>
            <person name="Barker B.M."/>
            <person name="Sharpton T.J."/>
            <person name="Stajich J.E."/>
            <person name="Park D.J."/>
            <person name="Whiston E."/>
            <person name="Hung C.-Y."/>
            <person name="McMahan C."/>
            <person name="White J."/>
            <person name="Sykes S."/>
            <person name="Heiman D."/>
            <person name="Young S."/>
            <person name="Zeng Q."/>
            <person name="Abouelleil A."/>
            <person name="Aftuck L."/>
            <person name="Bessette D."/>
            <person name="Brown A."/>
            <person name="FitzGerald M."/>
            <person name="Lui A."/>
            <person name="Macdonald J.P."/>
            <person name="Priest M."/>
            <person name="Orbach M.J."/>
            <person name="Galgiani J.N."/>
            <person name="Kirkland T.N."/>
            <person name="Cole G.T."/>
            <person name="Birren B.W."/>
            <person name="Henn M.R."/>
            <person name="Taylor J.W."/>
            <person name="Rounsley S.D."/>
        </authorList>
    </citation>
    <scope>NUCLEOTIDE SEQUENCE [LARGE SCALE GENOMIC DNA]</scope>
    <source>
        <strain evidence="3">H538.4</strain>
    </source>
</reference>
<feature type="region of interest" description="Disordered" evidence="1">
    <location>
        <begin position="255"/>
        <end position="331"/>
    </location>
</feature>
<dbReference type="Proteomes" id="UP000054563">
    <property type="component" value="Unassembled WGS sequence"/>
</dbReference>
<feature type="compositionally biased region" description="Low complexity" evidence="1">
    <location>
        <begin position="375"/>
        <end position="385"/>
    </location>
</feature>
<accession>A0A0J8S5E9</accession>
<gene>
    <name evidence="2" type="ORF">CIHG_09909</name>
</gene>
<feature type="compositionally biased region" description="Basic and acidic residues" evidence="1">
    <location>
        <begin position="431"/>
        <end position="453"/>
    </location>
</feature>
<dbReference type="AlphaFoldDB" id="A0A0J8S5E9"/>
<name>A0A0J8S5E9_COCIT</name>
<feature type="compositionally biased region" description="Low complexity" evidence="1">
    <location>
        <begin position="284"/>
        <end position="311"/>
    </location>
</feature>
<feature type="compositionally biased region" description="Polar residues" evidence="1">
    <location>
        <begin position="354"/>
        <end position="367"/>
    </location>
</feature>
<dbReference type="VEuPathDB" id="FungiDB:CIHG_09909"/>
<dbReference type="InterPro" id="IPR036249">
    <property type="entry name" value="Thioredoxin-like_sf"/>
</dbReference>
<feature type="region of interest" description="Disordered" evidence="1">
    <location>
        <begin position="344"/>
        <end position="453"/>
    </location>
</feature>
<protein>
    <submittedName>
        <fullName evidence="2">Uncharacterized protein</fullName>
    </submittedName>
</protein>
<feature type="compositionally biased region" description="Polar residues" evidence="1">
    <location>
        <begin position="317"/>
        <end position="328"/>
    </location>
</feature>
<organism evidence="2 3">
    <name type="scientific">Coccidioides immitis H538.4</name>
    <dbReference type="NCBI Taxonomy" id="396776"/>
    <lineage>
        <taxon>Eukaryota</taxon>
        <taxon>Fungi</taxon>
        <taxon>Dikarya</taxon>
        <taxon>Ascomycota</taxon>
        <taxon>Pezizomycotina</taxon>
        <taxon>Eurotiomycetes</taxon>
        <taxon>Eurotiomycetidae</taxon>
        <taxon>Onygenales</taxon>
        <taxon>Onygenaceae</taxon>
        <taxon>Coccidioides</taxon>
    </lineage>
</organism>
<dbReference type="EMBL" id="DS017053">
    <property type="protein sequence ID" value="KMU92071.1"/>
    <property type="molecule type" value="Genomic_DNA"/>
</dbReference>
<evidence type="ECO:0000256" key="1">
    <source>
        <dbReference type="SAM" id="MobiDB-lite"/>
    </source>
</evidence>
<dbReference type="STRING" id="396776.A0A0J8S5E9"/>
<sequence>MEYPNQVARSISYPSFVIILPPTIVAPRMCRCKPTQRHSRADNLISHAESRTEVLGGQPRIFRDTYFPIPHHPPGYVHEQSQKRKLGPRAPCRRLTFAQPPNLLPFTAPSLQGPTNDVITSWSLLLSHRLRNAELQNSLHRTSSTTKHTRSKLRYLSLRPSKPQIHQVMPDQTPSYSFDDPTLYLFTSLTAGSSHIITATSRLETILKANKIGFRAIDVATDDKARMLWGRRSKGRKLPGLVRYGNIVGVRHRANRGMERIRRTQGPTSRGSNLSGARGGGHLTSPSSTNTPSNKPPSATLFPPSTTSSSPHIQIVGTPSRTPSAQSKQAERLTLALKQASEEAAAKAKENTRTKLNAVSPSSTQGAEQAAAEMTTSTTTTTTTTGEEKPAVKTEAEGLKPEEGSQPTLKSEEKREEGGPSPSPLQDDAEEKEKQDAKDTDSGEKEASNVDNK</sequence>
<proteinExistence type="predicted"/>
<evidence type="ECO:0000313" key="2">
    <source>
        <dbReference type="EMBL" id="KMU92071.1"/>
    </source>
</evidence>
<feature type="compositionally biased region" description="Basic and acidic residues" evidence="1">
    <location>
        <begin position="344"/>
        <end position="353"/>
    </location>
</feature>
<feature type="compositionally biased region" description="Polar residues" evidence="1">
    <location>
        <begin position="265"/>
        <end position="275"/>
    </location>
</feature>